<gene>
    <name evidence="1" type="ORF">BAY60_35955</name>
</gene>
<keyword evidence="1" id="KW-0614">Plasmid</keyword>
<protein>
    <submittedName>
        <fullName evidence="1">Uncharacterized protein</fullName>
    </submittedName>
</protein>
<proteinExistence type="predicted"/>
<evidence type="ECO:0000313" key="1">
    <source>
        <dbReference type="EMBL" id="PXY16590.1"/>
    </source>
</evidence>
<dbReference type="Pfam" id="PF19865">
    <property type="entry name" value="DUF6338"/>
    <property type="match status" value="1"/>
</dbReference>
<dbReference type="EMBL" id="MASW01000024">
    <property type="protein sequence ID" value="PXY16590.1"/>
    <property type="molecule type" value="Genomic_DNA"/>
</dbReference>
<dbReference type="AlphaFoldDB" id="A0A2V4ADL3"/>
<name>A0A2V4ADL3_9PSEU</name>
<evidence type="ECO:0000313" key="2">
    <source>
        <dbReference type="Proteomes" id="UP000249915"/>
    </source>
</evidence>
<dbReference type="Proteomes" id="UP000249915">
    <property type="component" value="Plasmid pPmurDSM45305"/>
</dbReference>
<dbReference type="InterPro" id="IPR045919">
    <property type="entry name" value="DUF6338"/>
</dbReference>
<geneLocation type="plasmid" evidence="2">
    <name>ppmurdsm45305</name>
</geneLocation>
<comment type="caution">
    <text evidence="1">The sequence shown here is derived from an EMBL/GenBank/DDBJ whole genome shotgun (WGS) entry which is preliminary data.</text>
</comment>
<organism evidence="1 2">
    <name type="scientific">Prauserella muralis</name>
    <dbReference type="NCBI Taxonomy" id="588067"/>
    <lineage>
        <taxon>Bacteria</taxon>
        <taxon>Bacillati</taxon>
        <taxon>Actinomycetota</taxon>
        <taxon>Actinomycetes</taxon>
        <taxon>Pseudonocardiales</taxon>
        <taxon>Pseudonocardiaceae</taxon>
        <taxon>Prauserella</taxon>
    </lineage>
</organism>
<dbReference type="OrthoDB" id="3618713at2"/>
<keyword evidence="2" id="KW-1185">Reference proteome</keyword>
<sequence>MISTFQALAVAFLALLPGASYTFAVERSLGSYGVKLADRLVRFLAASAVFHALASGPEYLLYQRYFAPGALATGEISWWALEITALVYVFVPIAVGTILARLGRPPGQRTRDKKISTEEPGRWARLCQWCGHRTRTAARWIVGQNREPRAWDLMWSRDVTAIVRIKLKSGPWLAGLWGRWESDTSSNRRSYSSAYPEEGDLYLSVAFQINPNTGELVRNSEQKPQPVEHERGLLVRWDEIEYIDVQEF</sequence>
<reference evidence="1 2" key="1">
    <citation type="submission" date="2016-07" db="EMBL/GenBank/DDBJ databases">
        <title>Draft genome sequence of Prauserella muralis DSM 45305, isolated from a mould-covered wall in an indoor environment.</title>
        <authorList>
            <person name="Ruckert C."/>
            <person name="Albersmeier A."/>
            <person name="Jiang C.-L."/>
            <person name="Jiang Y."/>
            <person name="Kalinowski J."/>
            <person name="Schneider O."/>
            <person name="Winkler A."/>
            <person name="Zotchev S.B."/>
        </authorList>
    </citation>
    <scope>NUCLEOTIDE SEQUENCE [LARGE SCALE GENOMIC DNA]</scope>
    <source>
        <strain evidence="1 2">DSM 45305</strain>
        <plasmid evidence="2">ppmurdsm45305</plasmid>
    </source>
</reference>
<accession>A0A2V4ADL3</accession>
<dbReference type="RefSeq" id="WP_112278832.1">
    <property type="nucleotide sequence ID" value="NZ_CM009984.1"/>
</dbReference>